<sequence length="178" mass="19955">MGKLRARETPPLPPPLPSIETCKSEESVAAGSSLVGSHSKMCVCVCGSPWQKLQRAMVIDCLNGGKRRETHTDDMYDAQGIPYSTEYGSTLMILFENGSRVFKRETKVADPTWERGGRNRRLNRPDACLHPLCVFFIFTFLGKRICRPVRSFLSLYSIGEEHKSARIGNVRKKPPPLS</sequence>
<evidence type="ECO:0000313" key="2">
    <source>
        <dbReference type="EMBL" id="TQV96273.1"/>
    </source>
</evidence>
<name>A0A545V3I8_9HYPO</name>
<feature type="region of interest" description="Disordered" evidence="1">
    <location>
        <begin position="1"/>
        <end position="20"/>
    </location>
</feature>
<evidence type="ECO:0000313" key="3">
    <source>
        <dbReference type="Proteomes" id="UP000315783"/>
    </source>
</evidence>
<accession>A0A545V3I8</accession>
<organism evidence="2 3">
    <name type="scientific">Cordyceps javanica</name>
    <dbReference type="NCBI Taxonomy" id="43265"/>
    <lineage>
        <taxon>Eukaryota</taxon>
        <taxon>Fungi</taxon>
        <taxon>Dikarya</taxon>
        <taxon>Ascomycota</taxon>
        <taxon>Pezizomycotina</taxon>
        <taxon>Sordariomycetes</taxon>
        <taxon>Hypocreomycetidae</taxon>
        <taxon>Hypocreales</taxon>
        <taxon>Cordycipitaceae</taxon>
        <taxon>Cordyceps</taxon>
    </lineage>
</organism>
<reference evidence="2 3" key="1">
    <citation type="journal article" date="2019" name="Appl. Microbiol. Biotechnol.">
        <title>Genome sequence of Isaria javanica and comparative genome analysis insights into family S53 peptidase evolution in fungal entomopathogens.</title>
        <authorList>
            <person name="Lin R."/>
            <person name="Zhang X."/>
            <person name="Xin B."/>
            <person name="Zou M."/>
            <person name="Gao Y."/>
            <person name="Qin F."/>
            <person name="Hu Q."/>
            <person name="Xie B."/>
            <person name="Cheng X."/>
        </authorList>
    </citation>
    <scope>NUCLEOTIDE SEQUENCE [LARGE SCALE GENOMIC DNA]</scope>
    <source>
        <strain evidence="2 3">IJ1G</strain>
    </source>
</reference>
<dbReference type="EMBL" id="SPUK01000006">
    <property type="protein sequence ID" value="TQV96273.1"/>
    <property type="molecule type" value="Genomic_DNA"/>
</dbReference>
<evidence type="ECO:0000256" key="1">
    <source>
        <dbReference type="SAM" id="MobiDB-lite"/>
    </source>
</evidence>
<gene>
    <name evidence="2" type="ORF">IF1G_04856</name>
</gene>
<dbReference type="Proteomes" id="UP000315783">
    <property type="component" value="Unassembled WGS sequence"/>
</dbReference>
<comment type="caution">
    <text evidence="2">The sequence shown here is derived from an EMBL/GenBank/DDBJ whole genome shotgun (WGS) entry which is preliminary data.</text>
</comment>
<proteinExistence type="predicted"/>
<keyword evidence="3" id="KW-1185">Reference proteome</keyword>
<dbReference type="AlphaFoldDB" id="A0A545V3I8"/>
<protein>
    <submittedName>
        <fullName evidence="2">Uncharacterized protein</fullName>
    </submittedName>
</protein>